<feature type="domain" description="Major facilitator superfamily (MFS) profile" evidence="5">
    <location>
        <begin position="8"/>
        <end position="391"/>
    </location>
</feature>
<evidence type="ECO:0000256" key="4">
    <source>
        <dbReference type="SAM" id="Phobius"/>
    </source>
</evidence>
<dbReference type="Proteomes" id="UP000603602">
    <property type="component" value="Unassembled WGS sequence"/>
</dbReference>
<feature type="transmembrane region" description="Helical" evidence="4">
    <location>
        <begin position="40"/>
        <end position="61"/>
    </location>
</feature>
<proteinExistence type="predicted"/>
<dbReference type="InterPro" id="IPR011701">
    <property type="entry name" value="MFS"/>
</dbReference>
<dbReference type="PANTHER" id="PTHR11360:SF284">
    <property type="entry name" value="EG:103B4.3 PROTEIN-RELATED"/>
    <property type="match status" value="1"/>
</dbReference>
<dbReference type="Pfam" id="PF07690">
    <property type="entry name" value="MFS_1"/>
    <property type="match status" value="1"/>
</dbReference>
<keyword evidence="7" id="KW-1185">Reference proteome</keyword>
<dbReference type="PROSITE" id="PS50850">
    <property type="entry name" value="MFS"/>
    <property type="match status" value="1"/>
</dbReference>
<accession>A0ABR9BBV7</accession>
<protein>
    <submittedName>
        <fullName evidence="6">MFS transporter</fullName>
    </submittedName>
</protein>
<dbReference type="InterPro" id="IPR036259">
    <property type="entry name" value="MFS_trans_sf"/>
</dbReference>
<name>A0ABR9BBV7_9RHOO</name>
<dbReference type="InterPro" id="IPR020846">
    <property type="entry name" value="MFS_dom"/>
</dbReference>
<dbReference type="PANTHER" id="PTHR11360">
    <property type="entry name" value="MONOCARBOXYLATE TRANSPORTER"/>
    <property type="match status" value="1"/>
</dbReference>
<comment type="caution">
    <text evidence="6">The sequence shown here is derived from an EMBL/GenBank/DDBJ whole genome shotgun (WGS) entry which is preliminary data.</text>
</comment>
<gene>
    <name evidence="6" type="ORF">IFO67_12365</name>
</gene>
<reference evidence="7" key="1">
    <citation type="submission" date="2023-07" db="EMBL/GenBank/DDBJ databases">
        <title>Thauera sp. CAU 1555 isolated from sand of Yaerae Beach.</title>
        <authorList>
            <person name="Kim W."/>
        </authorList>
    </citation>
    <scope>NUCLEOTIDE SEQUENCE [LARGE SCALE GENOMIC DNA]</scope>
    <source>
        <strain evidence="7">CAU 1555</strain>
    </source>
</reference>
<feature type="transmembrane region" description="Helical" evidence="4">
    <location>
        <begin position="214"/>
        <end position="233"/>
    </location>
</feature>
<dbReference type="InterPro" id="IPR050327">
    <property type="entry name" value="Proton-linked_MCT"/>
</dbReference>
<keyword evidence="1 4" id="KW-0812">Transmembrane</keyword>
<feature type="transmembrane region" description="Helical" evidence="4">
    <location>
        <begin position="339"/>
        <end position="362"/>
    </location>
</feature>
<organism evidence="6 7">
    <name type="scientific">Thauera sedimentorum</name>
    <dbReference type="NCBI Taxonomy" id="2767595"/>
    <lineage>
        <taxon>Bacteria</taxon>
        <taxon>Pseudomonadati</taxon>
        <taxon>Pseudomonadota</taxon>
        <taxon>Betaproteobacteria</taxon>
        <taxon>Rhodocyclales</taxon>
        <taxon>Zoogloeaceae</taxon>
        <taxon>Thauera</taxon>
    </lineage>
</organism>
<keyword evidence="2 4" id="KW-1133">Transmembrane helix</keyword>
<evidence type="ECO:0000256" key="1">
    <source>
        <dbReference type="ARBA" id="ARBA00022692"/>
    </source>
</evidence>
<evidence type="ECO:0000259" key="5">
    <source>
        <dbReference type="PROSITE" id="PS50850"/>
    </source>
</evidence>
<feature type="transmembrane region" description="Helical" evidence="4">
    <location>
        <begin position="133"/>
        <end position="152"/>
    </location>
</feature>
<feature type="transmembrane region" description="Helical" evidence="4">
    <location>
        <begin position="100"/>
        <end position="121"/>
    </location>
</feature>
<evidence type="ECO:0000313" key="7">
    <source>
        <dbReference type="Proteomes" id="UP000603602"/>
    </source>
</evidence>
<evidence type="ECO:0000256" key="2">
    <source>
        <dbReference type="ARBA" id="ARBA00022989"/>
    </source>
</evidence>
<keyword evidence="3 4" id="KW-0472">Membrane</keyword>
<feature type="transmembrane region" description="Helical" evidence="4">
    <location>
        <begin position="279"/>
        <end position="298"/>
    </location>
</feature>
<feature type="transmembrane region" description="Helical" evidence="4">
    <location>
        <begin position="368"/>
        <end position="389"/>
    </location>
</feature>
<evidence type="ECO:0000256" key="3">
    <source>
        <dbReference type="ARBA" id="ARBA00023136"/>
    </source>
</evidence>
<feature type="transmembrane region" description="Helical" evidence="4">
    <location>
        <begin position="304"/>
        <end position="327"/>
    </location>
</feature>
<dbReference type="SUPFAM" id="SSF103473">
    <property type="entry name" value="MFS general substrate transporter"/>
    <property type="match status" value="1"/>
</dbReference>
<feature type="transmembrane region" description="Helical" evidence="4">
    <location>
        <begin position="164"/>
        <end position="186"/>
    </location>
</feature>
<dbReference type="RefSeq" id="WP_187718497.1">
    <property type="nucleotide sequence ID" value="NZ_JACTAH010000002.1"/>
</dbReference>
<dbReference type="Gene3D" id="1.20.1250.20">
    <property type="entry name" value="MFS general substrate transporter like domains"/>
    <property type="match status" value="2"/>
</dbReference>
<feature type="transmembrane region" description="Helical" evidence="4">
    <location>
        <begin position="253"/>
        <end position="272"/>
    </location>
</feature>
<dbReference type="EMBL" id="JACYTO010000002">
    <property type="protein sequence ID" value="MBD8503681.1"/>
    <property type="molecule type" value="Genomic_DNA"/>
</dbReference>
<evidence type="ECO:0000313" key="6">
    <source>
        <dbReference type="EMBL" id="MBD8503681.1"/>
    </source>
</evidence>
<feature type="transmembrane region" description="Helical" evidence="4">
    <location>
        <begin position="73"/>
        <end position="94"/>
    </location>
</feature>
<sequence>MFTARSGILPLAAAAALLLAITMGSRAAFGLFVSPLNTATGLGLITISLAGAMSQLAWGAAQPLVGVLAERAGPARVIACGGLLLALGTALVPFASSGPALVLVFTLIALAGAAAGSNGLLLGAVSRRVDESARGLVIGVVGAGGSAGQLVLGPGTQGLIDAAGWTTAMFALAALALLAVPLALAFREGGTRAAAATGGSAQRPPLRPALTSPAFPYIAAGFFVCGFHVAFLLAHMPGQIALCGLPASLAGEWLAVLGVCNIAGSLAAGAAIRRGSMRRALIVLYLLRALGVGLFLLLPASTATLLGFAAWMGLTYMATLPPTAGLIGSLFGTQRMATLLGVVMFVHQLGAFLGVWLGGIAMQLQGSYAWVWTADIVLAVLAAAIHLPLRERPDGAPQVAAVPPAPALRPQAA</sequence>